<keyword evidence="9" id="KW-1185">Reference proteome</keyword>
<evidence type="ECO:0000313" key="9">
    <source>
        <dbReference type="Proteomes" id="UP000507470"/>
    </source>
</evidence>
<comment type="function">
    <text evidence="6">Clathrin is the major protein of the polyhedral coat of coated pits and vesicles.</text>
</comment>
<sequence length="211" mass="24584">MADFDAFESSAPEDLEDPAAGFLADQDKELAELEDDNFGEDSTAQPIQQQQDDLGMFNGPTDTQQTNYDSYENFEEAPQTNGPSDAFSAITQQDQIRAEPEKIRIWREEQQERLEQKDKEEEERKIDMRESAKKELDDWYKHHAEQLEKTKENNRASEAAFVKERDETQPGGEWEKICRLCEFNPKNSKNMKDVSRFRSILLQLKQTPLVR</sequence>
<protein>
    <recommendedName>
        <fullName evidence="6">Clathrin light chain</fullName>
    </recommendedName>
</protein>
<dbReference type="GO" id="GO:0006886">
    <property type="term" value="P:intracellular protein transport"/>
    <property type="evidence" value="ECO:0007669"/>
    <property type="project" value="InterPro"/>
</dbReference>
<feature type="compositionally biased region" description="Polar residues" evidence="7">
    <location>
        <begin position="60"/>
        <end position="70"/>
    </location>
</feature>
<keyword evidence="4 6" id="KW-0168">Coated pit</keyword>
<dbReference type="GO" id="GO:0099631">
    <property type="term" value="C:postsynaptic endocytic zone cytoplasmic component"/>
    <property type="evidence" value="ECO:0007669"/>
    <property type="project" value="TreeGrafter"/>
</dbReference>
<dbReference type="InterPro" id="IPR000996">
    <property type="entry name" value="Clathrin_L-chain"/>
</dbReference>
<dbReference type="OrthoDB" id="5512at2759"/>
<evidence type="ECO:0000256" key="4">
    <source>
        <dbReference type="ARBA" id="ARBA00023176"/>
    </source>
</evidence>
<dbReference type="GO" id="GO:0030672">
    <property type="term" value="C:synaptic vesicle membrane"/>
    <property type="evidence" value="ECO:0007669"/>
    <property type="project" value="TreeGrafter"/>
</dbReference>
<dbReference type="GO" id="GO:0030132">
    <property type="term" value="C:clathrin coat of coated pit"/>
    <property type="evidence" value="ECO:0007669"/>
    <property type="project" value="InterPro"/>
</dbReference>
<feature type="region of interest" description="Disordered" evidence="7">
    <location>
        <begin position="34"/>
        <end position="87"/>
    </location>
</feature>
<keyword evidence="5 6" id="KW-0968">Cytoplasmic vesicle</keyword>
<dbReference type="GO" id="GO:0030130">
    <property type="term" value="C:clathrin coat of trans-Golgi network vesicle"/>
    <property type="evidence" value="ECO:0007669"/>
    <property type="project" value="InterPro"/>
</dbReference>
<evidence type="ECO:0000256" key="2">
    <source>
        <dbReference type="ARBA" id="ARBA00005263"/>
    </source>
</evidence>
<feature type="compositionally biased region" description="Polar residues" evidence="7">
    <location>
        <begin position="78"/>
        <end position="87"/>
    </location>
</feature>
<dbReference type="GO" id="GO:0005198">
    <property type="term" value="F:structural molecule activity"/>
    <property type="evidence" value="ECO:0007669"/>
    <property type="project" value="InterPro"/>
</dbReference>
<evidence type="ECO:0000256" key="7">
    <source>
        <dbReference type="SAM" id="MobiDB-lite"/>
    </source>
</evidence>
<feature type="region of interest" description="Disordered" evidence="7">
    <location>
        <begin position="149"/>
        <end position="168"/>
    </location>
</feature>
<comment type="subcellular location">
    <subcellularLocation>
        <location evidence="1 6">Cytoplasmic vesicle membrane</location>
        <topology evidence="1 6">Peripheral membrane protein</topology>
        <orientation evidence="1 6">Cytoplasmic side</orientation>
    </subcellularLocation>
    <subcellularLocation>
        <location evidence="6">Membrane</location>
        <location evidence="6">Coated pit</location>
        <topology evidence="6">Peripheral membrane protein</topology>
        <orientation evidence="6">Cytoplasmic side</orientation>
    </subcellularLocation>
    <text evidence="6">Cytoplasmic face of coated pits and vesicles.</text>
</comment>
<dbReference type="Pfam" id="PF01086">
    <property type="entry name" value="Clathrin_lg_ch"/>
    <property type="match status" value="1"/>
</dbReference>
<dbReference type="Proteomes" id="UP000507470">
    <property type="component" value="Unassembled WGS sequence"/>
</dbReference>
<proteinExistence type="inferred from homology"/>
<dbReference type="AlphaFoldDB" id="A0A6J8AS28"/>
<dbReference type="PANTHER" id="PTHR10639:SF7">
    <property type="entry name" value="CLATHRIN LIGHT CHAIN"/>
    <property type="match status" value="1"/>
</dbReference>
<name>A0A6J8AS28_MYTCO</name>
<dbReference type="GO" id="GO:0032050">
    <property type="term" value="F:clathrin heavy chain binding"/>
    <property type="evidence" value="ECO:0007669"/>
    <property type="project" value="TreeGrafter"/>
</dbReference>
<evidence type="ECO:0000256" key="1">
    <source>
        <dbReference type="ARBA" id="ARBA00004180"/>
    </source>
</evidence>
<accession>A0A6J8AS28</accession>
<comment type="similarity">
    <text evidence="2 6">Belongs to the clathrin light chain family.</text>
</comment>
<dbReference type="GO" id="GO:0072583">
    <property type="term" value="P:clathrin-dependent endocytosis"/>
    <property type="evidence" value="ECO:0007669"/>
    <property type="project" value="TreeGrafter"/>
</dbReference>
<evidence type="ECO:0000256" key="6">
    <source>
        <dbReference type="RuleBase" id="RU363137"/>
    </source>
</evidence>
<reference evidence="8 9" key="1">
    <citation type="submission" date="2020-06" db="EMBL/GenBank/DDBJ databases">
        <authorList>
            <person name="Li R."/>
            <person name="Bekaert M."/>
        </authorList>
    </citation>
    <scope>NUCLEOTIDE SEQUENCE [LARGE SCALE GENOMIC DNA]</scope>
    <source>
        <strain evidence="9">wild</strain>
    </source>
</reference>
<keyword evidence="3 6" id="KW-0472">Membrane</keyword>
<evidence type="ECO:0000256" key="3">
    <source>
        <dbReference type="ARBA" id="ARBA00023136"/>
    </source>
</evidence>
<feature type="compositionally biased region" description="Polar residues" evidence="7">
    <location>
        <begin position="40"/>
        <end position="52"/>
    </location>
</feature>
<dbReference type="PROSITE" id="PS00581">
    <property type="entry name" value="CLATHRIN_LIGHT_CHN_2"/>
    <property type="match status" value="1"/>
</dbReference>
<organism evidence="8 9">
    <name type="scientific">Mytilus coruscus</name>
    <name type="common">Sea mussel</name>
    <dbReference type="NCBI Taxonomy" id="42192"/>
    <lineage>
        <taxon>Eukaryota</taxon>
        <taxon>Metazoa</taxon>
        <taxon>Spiralia</taxon>
        <taxon>Lophotrochozoa</taxon>
        <taxon>Mollusca</taxon>
        <taxon>Bivalvia</taxon>
        <taxon>Autobranchia</taxon>
        <taxon>Pteriomorphia</taxon>
        <taxon>Mytilida</taxon>
        <taxon>Mytiloidea</taxon>
        <taxon>Mytilidae</taxon>
        <taxon>Mytilinae</taxon>
        <taxon>Mytilus</taxon>
    </lineage>
</organism>
<feature type="region of interest" description="Disordered" evidence="7">
    <location>
        <begin position="1"/>
        <end position="21"/>
    </location>
</feature>
<evidence type="ECO:0000256" key="5">
    <source>
        <dbReference type="ARBA" id="ARBA00023329"/>
    </source>
</evidence>
<feature type="region of interest" description="Disordered" evidence="7">
    <location>
        <begin position="110"/>
        <end position="129"/>
    </location>
</feature>
<dbReference type="EMBL" id="CACVKT020001750">
    <property type="protein sequence ID" value="CAC5371216.1"/>
    <property type="molecule type" value="Genomic_DNA"/>
</dbReference>
<evidence type="ECO:0000313" key="8">
    <source>
        <dbReference type="EMBL" id="CAC5371216.1"/>
    </source>
</evidence>
<gene>
    <name evidence="8" type="ORF">MCOR_9756</name>
</gene>
<dbReference type="PANTHER" id="PTHR10639">
    <property type="entry name" value="CLATHRIN LIGHT CHAIN"/>
    <property type="match status" value="1"/>
</dbReference>